<feature type="domain" description="Glycosyltransferase 2-like" evidence="4">
    <location>
        <begin position="7"/>
        <end position="115"/>
    </location>
</feature>
<keyword evidence="2" id="KW-0328">Glycosyltransferase</keyword>
<dbReference type="EMBL" id="BAABIQ010000008">
    <property type="protein sequence ID" value="GAA4788716.1"/>
    <property type="molecule type" value="Genomic_DNA"/>
</dbReference>
<evidence type="ECO:0000256" key="1">
    <source>
        <dbReference type="ARBA" id="ARBA00006739"/>
    </source>
</evidence>
<evidence type="ECO:0000313" key="6">
    <source>
        <dbReference type="Proteomes" id="UP001501411"/>
    </source>
</evidence>
<dbReference type="Proteomes" id="UP001501411">
    <property type="component" value="Unassembled WGS sequence"/>
</dbReference>
<dbReference type="CDD" id="cd04186">
    <property type="entry name" value="GT_2_like_c"/>
    <property type="match status" value="1"/>
</dbReference>
<evidence type="ECO:0000256" key="2">
    <source>
        <dbReference type="ARBA" id="ARBA00022676"/>
    </source>
</evidence>
<dbReference type="InterPro" id="IPR029044">
    <property type="entry name" value="Nucleotide-diphossugar_trans"/>
</dbReference>
<evidence type="ECO:0000259" key="4">
    <source>
        <dbReference type="Pfam" id="PF00535"/>
    </source>
</evidence>
<dbReference type="InterPro" id="IPR001173">
    <property type="entry name" value="Glyco_trans_2-like"/>
</dbReference>
<dbReference type="Pfam" id="PF00535">
    <property type="entry name" value="Glycos_transf_2"/>
    <property type="match status" value="1"/>
</dbReference>
<protein>
    <submittedName>
        <fullName evidence="5">Glycosyltransferase family 2 protein</fullName>
    </submittedName>
</protein>
<keyword evidence="3" id="KW-0808">Transferase</keyword>
<dbReference type="RefSeq" id="WP_345231249.1">
    <property type="nucleotide sequence ID" value="NZ_BAABIQ010000008.1"/>
</dbReference>
<reference evidence="6" key="1">
    <citation type="journal article" date="2019" name="Int. J. Syst. Evol. Microbiol.">
        <title>The Global Catalogue of Microorganisms (GCM) 10K type strain sequencing project: providing services to taxonomists for standard genome sequencing and annotation.</title>
        <authorList>
            <consortium name="The Broad Institute Genomics Platform"/>
            <consortium name="The Broad Institute Genome Sequencing Center for Infectious Disease"/>
            <person name="Wu L."/>
            <person name="Ma J."/>
        </authorList>
    </citation>
    <scope>NUCLEOTIDE SEQUENCE [LARGE SCALE GENOMIC DNA]</scope>
    <source>
        <strain evidence="6">JCM 18200</strain>
    </source>
</reference>
<keyword evidence="6" id="KW-1185">Reference proteome</keyword>
<sequence>MNKQVAVVILNWNGRAYLEQFLPLVCASTYPNITIIVGDNASTDTSVAFIRTHFPQVTLIEHKVNYGFAEGYNRTLQQVKADYFVLLNSDVEVSSRWIEPIIQVMESEPTIAAAQPKILAYQQRHIFEHAGAAGGYIDWLGYPFCAGRILDQVETDQQQYQHDKEIFWASGAALFIKRKAWEEAGGFDPDFFAHMEEIDLCWRLKQRGYKIVYCAASCVYHIGGGTLQKENPFKTYLNFRNNLFMLQKNLPFGKAVCVIFIRFWLDFIALLRFLLSGKRKDALAISKAHISFFRNFGKTMKKRKLIKQQTNITGVYKASIIWAYFVLGRKKFTQLNPKKFS</sequence>
<dbReference type="SUPFAM" id="SSF53448">
    <property type="entry name" value="Nucleotide-diphospho-sugar transferases"/>
    <property type="match status" value="1"/>
</dbReference>
<accession>A0ABP9B062</accession>
<dbReference type="Gene3D" id="3.90.550.10">
    <property type="entry name" value="Spore Coat Polysaccharide Biosynthesis Protein SpsA, Chain A"/>
    <property type="match status" value="1"/>
</dbReference>
<dbReference type="PANTHER" id="PTHR43179">
    <property type="entry name" value="RHAMNOSYLTRANSFERASE WBBL"/>
    <property type="match status" value="1"/>
</dbReference>
<proteinExistence type="inferred from homology"/>
<comment type="caution">
    <text evidence="5">The sequence shown here is derived from an EMBL/GenBank/DDBJ whole genome shotgun (WGS) entry which is preliminary data.</text>
</comment>
<gene>
    <name evidence="5" type="ORF">GCM10023231_16200</name>
</gene>
<comment type="similarity">
    <text evidence="1">Belongs to the glycosyltransferase 2 family.</text>
</comment>
<dbReference type="PANTHER" id="PTHR43179:SF12">
    <property type="entry name" value="GALACTOFURANOSYLTRANSFERASE GLFT2"/>
    <property type="match status" value="1"/>
</dbReference>
<organism evidence="5 6">
    <name type="scientific">Olivibacter ginsenosidimutans</name>
    <dbReference type="NCBI Taxonomy" id="1176537"/>
    <lineage>
        <taxon>Bacteria</taxon>
        <taxon>Pseudomonadati</taxon>
        <taxon>Bacteroidota</taxon>
        <taxon>Sphingobacteriia</taxon>
        <taxon>Sphingobacteriales</taxon>
        <taxon>Sphingobacteriaceae</taxon>
        <taxon>Olivibacter</taxon>
    </lineage>
</organism>
<name>A0ABP9B062_9SPHI</name>
<evidence type="ECO:0000256" key="3">
    <source>
        <dbReference type="ARBA" id="ARBA00022679"/>
    </source>
</evidence>
<evidence type="ECO:0000313" key="5">
    <source>
        <dbReference type="EMBL" id="GAA4788716.1"/>
    </source>
</evidence>